<organism evidence="4 5">
    <name type="scientific">Saccharopolyspora cebuensis</name>
    <dbReference type="NCBI Taxonomy" id="418759"/>
    <lineage>
        <taxon>Bacteria</taxon>
        <taxon>Bacillati</taxon>
        <taxon>Actinomycetota</taxon>
        <taxon>Actinomycetes</taxon>
        <taxon>Pseudonocardiales</taxon>
        <taxon>Pseudonocardiaceae</taxon>
        <taxon>Saccharopolyspora</taxon>
    </lineage>
</organism>
<reference evidence="4 5" key="1">
    <citation type="submission" date="2024-08" db="EMBL/GenBank/DDBJ databases">
        <title>Genome mining of Saccharopolyspora cebuensis PGLac3 from Nigerian medicinal plant.</title>
        <authorList>
            <person name="Ezeobiora C.E."/>
            <person name="Igbokwe N.H."/>
            <person name="Amin D.H."/>
            <person name="Mendie U.E."/>
        </authorList>
    </citation>
    <scope>NUCLEOTIDE SEQUENCE [LARGE SCALE GENOMIC DNA]</scope>
    <source>
        <strain evidence="4 5">PGLac3</strain>
    </source>
</reference>
<feature type="region of interest" description="Disordered" evidence="2">
    <location>
        <begin position="328"/>
        <end position="348"/>
    </location>
</feature>
<proteinExistence type="inferred from homology"/>
<evidence type="ECO:0000259" key="3">
    <source>
        <dbReference type="Pfam" id="PF08327"/>
    </source>
</evidence>
<dbReference type="InterPro" id="IPR013538">
    <property type="entry name" value="ASHA1/2-like_C"/>
</dbReference>
<evidence type="ECO:0000313" key="5">
    <source>
        <dbReference type="Proteomes" id="UP001564626"/>
    </source>
</evidence>
<dbReference type="SUPFAM" id="SSF55961">
    <property type="entry name" value="Bet v1-like"/>
    <property type="match status" value="2"/>
</dbReference>
<dbReference type="Gene3D" id="3.30.530.20">
    <property type="match status" value="2"/>
</dbReference>
<feature type="region of interest" description="Disordered" evidence="2">
    <location>
        <begin position="1"/>
        <end position="21"/>
    </location>
</feature>
<comment type="caution">
    <text evidence="4">The sequence shown here is derived from an EMBL/GenBank/DDBJ whole genome shotgun (WGS) entry which is preliminary data.</text>
</comment>
<dbReference type="Pfam" id="PF08327">
    <property type="entry name" value="AHSA1"/>
    <property type="match status" value="1"/>
</dbReference>
<evidence type="ECO:0000313" key="4">
    <source>
        <dbReference type="EMBL" id="MEY8042910.1"/>
    </source>
</evidence>
<sequence length="348" mass="38233">MSTEQPQSGDPTGMAGPVTDDARLFPPLQGRAVPVAQDRWERLVSAVDIPQPPEAVWAALTDPGRVAHWFGVCRGNWARADCEVMLDFEDGEFFWCRIQQNSAPTADHPGRLRYLWRWVGIGPVTSVTWTVAASEGGTSVTVVEEAVNPPSDWRSWNGMGWPGILDQLAAHLRTGTTWRWPWRRMGPYLQVPLPAPPFQAWEALTAPGAVRHWLQPCAGSLAVDDEMTVVMGDASGCALLKVTRLVDSGQEFPSYLPYLEFELRRPRWPAPLAGRIWIEPVGLHESLLQVFQSGWEGVGIPAAVVERRILTGYWTSAAARAQMLLRPPGAQAPPIGPHGWSLSGGDDG</sequence>
<keyword evidence="5" id="KW-1185">Reference proteome</keyword>
<evidence type="ECO:0000256" key="1">
    <source>
        <dbReference type="ARBA" id="ARBA00006817"/>
    </source>
</evidence>
<dbReference type="Proteomes" id="UP001564626">
    <property type="component" value="Unassembled WGS sequence"/>
</dbReference>
<dbReference type="RefSeq" id="WP_345363424.1">
    <property type="nucleotide sequence ID" value="NZ_BAABII010000010.1"/>
</dbReference>
<comment type="similarity">
    <text evidence="1">Belongs to the AHA1 family.</text>
</comment>
<feature type="compositionally biased region" description="Polar residues" evidence="2">
    <location>
        <begin position="1"/>
        <end position="10"/>
    </location>
</feature>
<gene>
    <name evidence="4" type="ORF">AB8O55_26180</name>
</gene>
<dbReference type="EMBL" id="JBGEHV010000069">
    <property type="protein sequence ID" value="MEY8042910.1"/>
    <property type="molecule type" value="Genomic_DNA"/>
</dbReference>
<accession>A0ABV4CP84</accession>
<feature type="domain" description="Activator of Hsp90 ATPase homologue 1/2-like C-terminal" evidence="3">
    <location>
        <begin position="52"/>
        <end position="172"/>
    </location>
</feature>
<name>A0ABV4CP84_9PSEU</name>
<evidence type="ECO:0000256" key="2">
    <source>
        <dbReference type="SAM" id="MobiDB-lite"/>
    </source>
</evidence>
<protein>
    <submittedName>
        <fullName evidence="4">SRPBCC domain-containing protein</fullName>
    </submittedName>
</protein>
<dbReference type="InterPro" id="IPR023393">
    <property type="entry name" value="START-like_dom_sf"/>
</dbReference>
<dbReference type="CDD" id="cd07814">
    <property type="entry name" value="SRPBCC_CalC_Aha1-like"/>
    <property type="match status" value="1"/>
</dbReference>